<name>A0A890V3D8_9CAUD</name>
<sequence length="85" mass="10054">MNRKKAREILDLFLMEDVTNNRNYFEDTHAITYFGNHFAVLEYATGNVETFMVKLVPSTLPQKQWAEEFAAQGWEEYMEERVNEG</sequence>
<protein>
    <submittedName>
        <fullName evidence="1">Uncharacterized protein</fullName>
    </submittedName>
</protein>
<reference evidence="1" key="1">
    <citation type="submission" date="2021-01" db="EMBL/GenBank/DDBJ databases">
        <authorList>
            <person name="Cross R.J."/>
            <person name="Barba J."/>
            <person name="Blythe E.G."/>
            <person name="Coyle J.M."/>
            <person name="Eastland I.T."/>
            <person name="Kejriwal A."/>
            <person name="Njogu C.R."/>
            <person name="Richardson P.K."/>
            <person name="Maneekul J."/>
            <person name="Nayek S."/>
            <person name="Hughes L.E."/>
            <person name="Garlena R.A."/>
            <person name="Russell D.A."/>
            <person name="Pope W.H."/>
            <person name="Jacobs-Sera D."/>
            <person name="Hatfull G.F."/>
        </authorList>
    </citation>
    <scope>NUCLEOTIDE SEQUENCE</scope>
</reference>
<evidence type="ECO:0000313" key="2">
    <source>
        <dbReference type="Proteomes" id="UP000636448"/>
    </source>
</evidence>
<gene>
    <name evidence="1" type="primary">27</name>
    <name evidence="1" type="ORF">SEA_CROSS_27</name>
</gene>
<proteinExistence type="predicted"/>
<dbReference type="EMBL" id="MW507136">
    <property type="protein sequence ID" value="QRI46024.1"/>
    <property type="molecule type" value="Genomic_DNA"/>
</dbReference>
<organism evidence="1 2">
    <name type="scientific">Streptomyces phage Cross</name>
    <dbReference type="NCBI Taxonomy" id="2805844"/>
    <lineage>
        <taxon>Viruses</taxon>
        <taxon>Duplodnaviria</taxon>
        <taxon>Heunggongvirae</taxon>
        <taxon>Uroviricota</taxon>
        <taxon>Caudoviricetes</taxon>
        <taxon>Stanwilliamsviridae</taxon>
        <taxon>Boydwoodruffvirinae</taxon>
        <taxon>Samistivirus</taxon>
        <taxon>Samistivirus peebs</taxon>
    </lineage>
</organism>
<evidence type="ECO:0000313" key="1">
    <source>
        <dbReference type="EMBL" id="QRI46024.1"/>
    </source>
</evidence>
<accession>A0A890V3D8</accession>
<dbReference type="Proteomes" id="UP000636448">
    <property type="component" value="Segment"/>
</dbReference>